<keyword evidence="12" id="KW-1185">Reference proteome</keyword>
<dbReference type="Pfam" id="PF00202">
    <property type="entry name" value="Aminotran_3"/>
    <property type="match status" value="1"/>
</dbReference>
<dbReference type="GO" id="GO:0003992">
    <property type="term" value="F:N2-acetyl-L-ornithine:2-oxoglutarate 5-aminotransferase activity"/>
    <property type="evidence" value="ECO:0007669"/>
    <property type="project" value="UniProtKB-EC"/>
</dbReference>
<dbReference type="EMBL" id="JAIXMP010000020">
    <property type="protein sequence ID" value="KAI9257175.1"/>
    <property type="molecule type" value="Genomic_DNA"/>
</dbReference>
<dbReference type="InterPro" id="IPR015424">
    <property type="entry name" value="PyrdxlP-dep_Trfase"/>
</dbReference>
<evidence type="ECO:0000256" key="2">
    <source>
        <dbReference type="ARBA" id="ARBA00004173"/>
    </source>
</evidence>
<keyword evidence="6" id="KW-0032">Aminotransferase</keyword>
<dbReference type="FunFam" id="3.40.640.10:FF:000004">
    <property type="entry name" value="Acetylornithine aminotransferase"/>
    <property type="match status" value="1"/>
</dbReference>
<dbReference type="AlphaFoldDB" id="A0AAD5K622"/>
<dbReference type="SUPFAM" id="SSF53383">
    <property type="entry name" value="PLP-dependent transferases"/>
    <property type="match status" value="1"/>
</dbReference>
<dbReference type="GO" id="GO:0006526">
    <property type="term" value="P:L-arginine biosynthetic process"/>
    <property type="evidence" value="ECO:0007669"/>
    <property type="project" value="UniProtKB-ARBA"/>
</dbReference>
<dbReference type="Gene3D" id="3.40.640.10">
    <property type="entry name" value="Type I PLP-dependent aspartate aminotransferase-like (Major domain)"/>
    <property type="match status" value="1"/>
</dbReference>
<evidence type="ECO:0000256" key="9">
    <source>
        <dbReference type="ARBA" id="ARBA00022898"/>
    </source>
</evidence>
<keyword evidence="8 11" id="KW-0808">Transferase</keyword>
<evidence type="ECO:0000256" key="6">
    <source>
        <dbReference type="ARBA" id="ARBA00022576"/>
    </source>
</evidence>
<dbReference type="GO" id="GO:0030170">
    <property type="term" value="F:pyridoxal phosphate binding"/>
    <property type="evidence" value="ECO:0007669"/>
    <property type="project" value="InterPro"/>
</dbReference>
<dbReference type="InterPro" id="IPR015422">
    <property type="entry name" value="PyrdxlP-dep_Trfase_small"/>
</dbReference>
<dbReference type="CDD" id="cd00610">
    <property type="entry name" value="OAT_like"/>
    <property type="match status" value="1"/>
</dbReference>
<accession>A0AAD5K622</accession>
<comment type="pathway">
    <text evidence="3">Amino-acid biosynthesis; L-arginine biosynthesis; N(2)-acetyl-L-ornithine from L-glutamate: step 4/4.</text>
</comment>
<evidence type="ECO:0000256" key="10">
    <source>
        <dbReference type="RuleBase" id="RU003560"/>
    </source>
</evidence>
<reference evidence="11" key="1">
    <citation type="journal article" date="2022" name="IScience">
        <title>Evolution of zygomycete secretomes and the origins of terrestrial fungal ecologies.</title>
        <authorList>
            <person name="Chang Y."/>
            <person name="Wang Y."/>
            <person name="Mondo S."/>
            <person name="Ahrendt S."/>
            <person name="Andreopoulos W."/>
            <person name="Barry K."/>
            <person name="Beard J."/>
            <person name="Benny G.L."/>
            <person name="Blankenship S."/>
            <person name="Bonito G."/>
            <person name="Cuomo C."/>
            <person name="Desiro A."/>
            <person name="Gervers K.A."/>
            <person name="Hundley H."/>
            <person name="Kuo A."/>
            <person name="LaButti K."/>
            <person name="Lang B.F."/>
            <person name="Lipzen A."/>
            <person name="O'Donnell K."/>
            <person name="Pangilinan J."/>
            <person name="Reynolds N."/>
            <person name="Sandor L."/>
            <person name="Smith M.E."/>
            <person name="Tsang A."/>
            <person name="Grigoriev I.V."/>
            <person name="Stajich J.E."/>
            <person name="Spatafora J.W."/>
        </authorList>
    </citation>
    <scope>NUCLEOTIDE SEQUENCE</scope>
    <source>
        <strain evidence="11">RSA 2281</strain>
    </source>
</reference>
<keyword evidence="7" id="KW-0028">Amino-acid biosynthesis</keyword>
<dbReference type="PANTHER" id="PTHR11986:SF79">
    <property type="entry name" value="ACETYLORNITHINE AMINOTRANSFERASE, MITOCHONDRIAL"/>
    <property type="match status" value="1"/>
</dbReference>
<dbReference type="PANTHER" id="PTHR11986">
    <property type="entry name" value="AMINOTRANSFERASE CLASS III"/>
    <property type="match status" value="1"/>
</dbReference>
<dbReference type="InterPro" id="IPR050103">
    <property type="entry name" value="Class-III_PLP-dep_AT"/>
</dbReference>
<sequence>MHSLNLTTRLARNFAQKAKPTLLNARFASSLPKPIREITHPDDKVSQETLNTVERFNKYTMTTYGRPNVIISRGKGCYLYDTNDRAYLDFTAGIAVCALGHSDPEVAKVLYDQASQLVHTSNLYYNDKAGELAEKIVTTTQQNGGQWASRIFLANSGTEANEGALKFARKWGKHVTGSDSTTKTGLVSFVNGFHGRSMGALSATYNPKYQIPFAPLIPGFSSIPYNDIDQALKTINDDTCGVIVEPFQGEGGVHAAKTEFLEALRKRCDETGALLIFDEIQCGLGRTGKLWGHEHHSDICKPDVLTMAKPLANGVPIGAVLTTEKVSEMIKPGDHGTTFGGNPLAAGVALNVFGRLSAPSFLESVTEKGKALKDDLKNLQEAYPDVIKEVRGEGLLLGIELVKDPAPIVKMARERGLLVVTAGNNTVRVVPPLVLTKEEAREGIARLAGAIEEFKNTL</sequence>
<dbReference type="GO" id="GO:0042802">
    <property type="term" value="F:identical protein binding"/>
    <property type="evidence" value="ECO:0007669"/>
    <property type="project" value="TreeGrafter"/>
</dbReference>
<protein>
    <recommendedName>
        <fullName evidence="5">acetylornithine transaminase</fullName>
        <ecNumber evidence="5">2.6.1.11</ecNumber>
    </recommendedName>
</protein>
<comment type="cofactor">
    <cofactor evidence="1">
        <name>pyridoxal 5'-phosphate</name>
        <dbReference type="ChEBI" id="CHEBI:597326"/>
    </cofactor>
</comment>
<gene>
    <name evidence="11" type="ORF">BDA99DRAFT_561671</name>
</gene>
<proteinExistence type="inferred from homology"/>
<evidence type="ECO:0000256" key="1">
    <source>
        <dbReference type="ARBA" id="ARBA00001933"/>
    </source>
</evidence>
<dbReference type="PROSITE" id="PS00600">
    <property type="entry name" value="AA_TRANSFER_CLASS_3"/>
    <property type="match status" value="1"/>
</dbReference>
<evidence type="ECO:0000256" key="3">
    <source>
        <dbReference type="ARBA" id="ARBA00005024"/>
    </source>
</evidence>
<comment type="subcellular location">
    <subcellularLocation>
        <location evidence="2">Mitochondrion</location>
    </subcellularLocation>
</comment>
<dbReference type="HAMAP" id="MF_01107">
    <property type="entry name" value="ArgD_aminotrans_3"/>
    <property type="match status" value="1"/>
</dbReference>
<evidence type="ECO:0000256" key="5">
    <source>
        <dbReference type="ARBA" id="ARBA00012919"/>
    </source>
</evidence>
<reference evidence="11" key="2">
    <citation type="submission" date="2023-02" db="EMBL/GenBank/DDBJ databases">
        <authorList>
            <consortium name="DOE Joint Genome Institute"/>
            <person name="Mondo S.J."/>
            <person name="Chang Y."/>
            <person name="Wang Y."/>
            <person name="Ahrendt S."/>
            <person name="Andreopoulos W."/>
            <person name="Barry K."/>
            <person name="Beard J."/>
            <person name="Benny G.L."/>
            <person name="Blankenship S."/>
            <person name="Bonito G."/>
            <person name="Cuomo C."/>
            <person name="Desiro A."/>
            <person name="Gervers K.A."/>
            <person name="Hundley H."/>
            <person name="Kuo A."/>
            <person name="LaButti K."/>
            <person name="Lang B.F."/>
            <person name="Lipzen A."/>
            <person name="O'Donnell K."/>
            <person name="Pangilinan J."/>
            <person name="Reynolds N."/>
            <person name="Sandor L."/>
            <person name="Smith M.W."/>
            <person name="Tsang A."/>
            <person name="Grigoriev I.V."/>
            <person name="Stajich J.E."/>
            <person name="Spatafora J.W."/>
        </authorList>
    </citation>
    <scope>NUCLEOTIDE SEQUENCE</scope>
    <source>
        <strain evidence="11">RSA 2281</strain>
    </source>
</reference>
<keyword evidence="9 10" id="KW-0663">Pyridoxal phosphate</keyword>
<dbReference type="NCBIfam" id="NF002325">
    <property type="entry name" value="PRK01278.1"/>
    <property type="match status" value="1"/>
</dbReference>
<evidence type="ECO:0000256" key="8">
    <source>
        <dbReference type="ARBA" id="ARBA00022679"/>
    </source>
</evidence>
<evidence type="ECO:0000256" key="4">
    <source>
        <dbReference type="ARBA" id="ARBA00008954"/>
    </source>
</evidence>
<evidence type="ECO:0000256" key="7">
    <source>
        <dbReference type="ARBA" id="ARBA00022605"/>
    </source>
</evidence>
<dbReference type="InterPro" id="IPR015421">
    <property type="entry name" value="PyrdxlP-dep_Trfase_major"/>
</dbReference>
<dbReference type="InterPro" id="IPR005814">
    <property type="entry name" value="Aminotrans_3"/>
</dbReference>
<evidence type="ECO:0000313" key="12">
    <source>
        <dbReference type="Proteomes" id="UP001209540"/>
    </source>
</evidence>
<dbReference type="InterPro" id="IPR049704">
    <property type="entry name" value="Aminotrans_3_PPA_site"/>
</dbReference>
<dbReference type="GO" id="GO:0005759">
    <property type="term" value="C:mitochondrial matrix"/>
    <property type="evidence" value="ECO:0007669"/>
    <property type="project" value="TreeGrafter"/>
</dbReference>
<name>A0AAD5K622_9FUNG</name>
<dbReference type="Proteomes" id="UP001209540">
    <property type="component" value="Unassembled WGS sequence"/>
</dbReference>
<dbReference type="EC" id="2.6.1.11" evidence="5"/>
<organism evidence="11 12">
    <name type="scientific">Phascolomyces articulosus</name>
    <dbReference type="NCBI Taxonomy" id="60185"/>
    <lineage>
        <taxon>Eukaryota</taxon>
        <taxon>Fungi</taxon>
        <taxon>Fungi incertae sedis</taxon>
        <taxon>Mucoromycota</taxon>
        <taxon>Mucoromycotina</taxon>
        <taxon>Mucoromycetes</taxon>
        <taxon>Mucorales</taxon>
        <taxon>Lichtheimiaceae</taxon>
        <taxon>Phascolomyces</taxon>
    </lineage>
</organism>
<evidence type="ECO:0000313" key="11">
    <source>
        <dbReference type="EMBL" id="KAI9257175.1"/>
    </source>
</evidence>
<dbReference type="PIRSF" id="PIRSF000521">
    <property type="entry name" value="Transaminase_4ab_Lys_Orn"/>
    <property type="match status" value="1"/>
</dbReference>
<comment type="caution">
    <text evidence="11">The sequence shown here is derived from an EMBL/GenBank/DDBJ whole genome shotgun (WGS) entry which is preliminary data.</text>
</comment>
<dbReference type="Gene3D" id="3.90.1150.10">
    <property type="entry name" value="Aspartate Aminotransferase, domain 1"/>
    <property type="match status" value="1"/>
</dbReference>
<dbReference type="NCBIfam" id="TIGR00707">
    <property type="entry name" value="argD"/>
    <property type="match status" value="1"/>
</dbReference>
<dbReference type="InterPro" id="IPR004636">
    <property type="entry name" value="AcOrn/SuccOrn_fam"/>
</dbReference>
<comment type="similarity">
    <text evidence="4 10">Belongs to the class-III pyridoxal-phosphate-dependent aminotransferase family.</text>
</comment>